<dbReference type="FunFam" id="2.60.40.10:FF:000080">
    <property type="entry name" value="Myosin light chain kinase, smooth muscle"/>
    <property type="match status" value="1"/>
</dbReference>
<gene>
    <name evidence="17" type="ORF">ACAOBT_LOCUS11688</name>
    <name evidence="18" type="ORF">ACAOBT_LOCUS28702</name>
</gene>
<evidence type="ECO:0000256" key="15">
    <source>
        <dbReference type="SAM" id="SignalP"/>
    </source>
</evidence>
<comment type="caution">
    <text evidence="18">The sequence shown here is derived from an EMBL/GenBank/DDBJ whole genome shotgun (WGS) entry which is preliminary data.</text>
</comment>
<evidence type="ECO:0000256" key="3">
    <source>
        <dbReference type="ARBA" id="ARBA00022475"/>
    </source>
</evidence>
<evidence type="ECO:0000259" key="16">
    <source>
        <dbReference type="PROSITE" id="PS50835"/>
    </source>
</evidence>
<dbReference type="EMBL" id="CAKOFQ010006837">
    <property type="protein sequence ID" value="CAH1975613.1"/>
    <property type="molecule type" value="Genomic_DNA"/>
</dbReference>
<evidence type="ECO:0000256" key="7">
    <source>
        <dbReference type="ARBA" id="ARBA00022737"/>
    </source>
</evidence>
<dbReference type="InterPro" id="IPR003599">
    <property type="entry name" value="Ig_sub"/>
</dbReference>
<dbReference type="Pfam" id="PF13927">
    <property type="entry name" value="Ig_3"/>
    <property type="match status" value="1"/>
</dbReference>
<evidence type="ECO:0000256" key="5">
    <source>
        <dbReference type="ARBA" id="ARBA00022692"/>
    </source>
</evidence>
<organism evidence="18 19">
    <name type="scientific">Acanthoscelides obtectus</name>
    <name type="common">Bean weevil</name>
    <name type="synonym">Bruchus obtectus</name>
    <dbReference type="NCBI Taxonomy" id="200917"/>
    <lineage>
        <taxon>Eukaryota</taxon>
        <taxon>Metazoa</taxon>
        <taxon>Ecdysozoa</taxon>
        <taxon>Arthropoda</taxon>
        <taxon>Hexapoda</taxon>
        <taxon>Insecta</taxon>
        <taxon>Pterygota</taxon>
        <taxon>Neoptera</taxon>
        <taxon>Endopterygota</taxon>
        <taxon>Coleoptera</taxon>
        <taxon>Polyphaga</taxon>
        <taxon>Cucujiformia</taxon>
        <taxon>Chrysomeloidea</taxon>
        <taxon>Chrysomelidae</taxon>
        <taxon>Bruchinae</taxon>
        <taxon>Bruchini</taxon>
        <taxon>Acanthoscelides</taxon>
    </lineage>
</organism>
<dbReference type="InterPro" id="IPR013783">
    <property type="entry name" value="Ig-like_fold"/>
</dbReference>
<keyword evidence="7" id="KW-0677">Repeat</keyword>
<dbReference type="FunFam" id="3.80.10.10:FF:000023">
    <property type="entry name" value="Leucine rich repeats and immunoglobulin like domains 3"/>
    <property type="match status" value="1"/>
</dbReference>
<dbReference type="InterPro" id="IPR013098">
    <property type="entry name" value="Ig_I-set"/>
</dbReference>
<comment type="subcellular location">
    <subcellularLocation>
        <location evidence="1">Cell membrane</location>
    </subcellularLocation>
</comment>
<evidence type="ECO:0000256" key="9">
    <source>
        <dbReference type="ARBA" id="ARBA00023136"/>
    </source>
</evidence>
<evidence type="ECO:0000313" key="18">
    <source>
        <dbReference type="EMBL" id="CAH2005725.1"/>
    </source>
</evidence>
<keyword evidence="3" id="KW-1003">Cell membrane</keyword>
<dbReference type="InterPro" id="IPR003591">
    <property type="entry name" value="Leu-rich_rpt_typical-subtyp"/>
</dbReference>
<dbReference type="FunFam" id="3.80.10.10:FF:001438">
    <property type="entry name" value="Uncharacterized protein"/>
    <property type="match status" value="1"/>
</dbReference>
<evidence type="ECO:0000256" key="11">
    <source>
        <dbReference type="ARBA" id="ARBA00023180"/>
    </source>
</evidence>
<dbReference type="InterPro" id="IPR050467">
    <property type="entry name" value="LRFN"/>
</dbReference>
<evidence type="ECO:0000256" key="6">
    <source>
        <dbReference type="ARBA" id="ARBA00022729"/>
    </source>
</evidence>
<proteinExistence type="inferred from homology"/>
<dbReference type="SMART" id="SM00369">
    <property type="entry name" value="LRR_TYP"/>
    <property type="match status" value="9"/>
</dbReference>
<keyword evidence="11" id="KW-0325">Glycoprotein</keyword>
<dbReference type="Gene3D" id="2.60.40.10">
    <property type="entry name" value="Immunoglobulins"/>
    <property type="match status" value="3"/>
</dbReference>
<evidence type="ECO:0000256" key="13">
    <source>
        <dbReference type="SAM" id="MobiDB-lite"/>
    </source>
</evidence>
<feature type="domain" description="Ig-like" evidence="16">
    <location>
        <begin position="485"/>
        <end position="574"/>
    </location>
</feature>
<dbReference type="InterPro" id="IPR032675">
    <property type="entry name" value="LRR_dom_sf"/>
</dbReference>
<dbReference type="PROSITE" id="PS50835">
    <property type="entry name" value="IG_LIKE"/>
    <property type="match status" value="3"/>
</dbReference>
<dbReference type="PROSITE" id="PS51450">
    <property type="entry name" value="LRR"/>
    <property type="match status" value="4"/>
</dbReference>
<evidence type="ECO:0000256" key="1">
    <source>
        <dbReference type="ARBA" id="ARBA00004236"/>
    </source>
</evidence>
<dbReference type="InterPro" id="IPR001611">
    <property type="entry name" value="Leu-rich_rpt"/>
</dbReference>
<dbReference type="InterPro" id="IPR036179">
    <property type="entry name" value="Ig-like_dom_sf"/>
</dbReference>
<keyword evidence="4" id="KW-0433">Leucine-rich repeat</keyword>
<evidence type="ECO:0000256" key="4">
    <source>
        <dbReference type="ARBA" id="ARBA00022614"/>
    </source>
</evidence>
<evidence type="ECO:0000256" key="10">
    <source>
        <dbReference type="ARBA" id="ARBA00023157"/>
    </source>
</evidence>
<evidence type="ECO:0000256" key="2">
    <source>
        <dbReference type="ARBA" id="ARBA00006692"/>
    </source>
</evidence>
<dbReference type="Pfam" id="PF07679">
    <property type="entry name" value="I-set"/>
    <property type="match status" value="2"/>
</dbReference>
<dbReference type="InterPro" id="IPR003598">
    <property type="entry name" value="Ig_sub2"/>
</dbReference>
<evidence type="ECO:0000313" key="19">
    <source>
        <dbReference type="Proteomes" id="UP001152888"/>
    </source>
</evidence>
<dbReference type="Proteomes" id="UP001152888">
    <property type="component" value="Unassembled WGS sequence"/>
</dbReference>
<dbReference type="PRINTS" id="PR00019">
    <property type="entry name" value="LEURICHRPT"/>
</dbReference>
<evidence type="ECO:0000256" key="14">
    <source>
        <dbReference type="SAM" id="Phobius"/>
    </source>
</evidence>
<evidence type="ECO:0000313" key="17">
    <source>
        <dbReference type="EMBL" id="CAH1975613.1"/>
    </source>
</evidence>
<dbReference type="Gene3D" id="3.80.10.10">
    <property type="entry name" value="Ribonuclease Inhibitor"/>
    <property type="match status" value="2"/>
</dbReference>
<dbReference type="SMART" id="SM00082">
    <property type="entry name" value="LRRCT"/>
    <property type="match status" value="1"/>
</dbReference>
<dbReference type="SMART" id="SM00409">
    <property type="entry name" value="IG"/>
    <property type="match status" value="3"/>
</dbReference>
<dbReference type="FunFam" id="2.60.40.10:FF:000150">
    <property type="entry name" value="Leucine rich repeats and immunoglobulin like domains 3"/>
    <property type="match status" value="1"/>
</dbReference>
<keyword evidence="5 14" id="KW-0812">Transmembrane</keyword>
<dbReference type="InterPro" id="IPR000483">
    <property type="entry name" value="Cys-rich_flank_reg_C"/>
</dbReference>
<keyword evidence="19" id="KW-1185">Reference proteome</keyword>
<feature type="region of interest" description="Disordered" evidence="13">
    <location>
        <begin position="710"/>
        <end position="763"/>
    </location>
</feature>
<feature type="domain" description="Ig-like" evidence="16">
    <location>
        <begin position="382"/>
        <end position="480"/>
    </location>
</feature>
<dbReference type="OrthoDB" id="5917255at2759"/>
<evidence type="ECO:0000256" key="12">
    <source>
        <dbReference type="ARBA" id="ARBA00023319"/>
    </source>
</evidence>
<dbReference type="SUPFAM" id="SSF52058">
    <property type="entry name" value="L domain-like"/>
    <property type="match status" value="1"/>
</dbReference>
<keyword evidence="10" id="KW-1015">Disulfide bond</keyword>
<dbReference type="Pfam" id="PF13855">
    <property type="entry name" value="LRR_8"/>
    <property type="match status" value="3"/>
</dbReference>
<dbReference type="InterPro" id="IPR007110">
    <property type="entry name" value="Ig-like_dom"/>
</dbReference>
<dbReference type="PANTHER" id="PTHR45842:SF21">
    <property type="entry name" value="IG-LIKE DOMAIN-CONTAINING PROTEIN"/>
    <property type="match status" value="1"/>
</dbReference>
<feature type="chain" id="PRO_5040711840" description="Ig-like domain-containing protein" evidence="15">
    <location>
        <begin position="21"/>
        <end position="818"/>
    </location>
</feature>
<reference evidence="18" key="1">
    <citation type="submission" date="2022-03" db="EMBL/GenBank/DDBJ databases">
        <authorList>
            <person name="Sayadi A."/>
        </authorList>
    </citation>
    <scope>NUCLEOTIDE SEQUENCE</scope>
</reference>
<feature type="signal peptide" evidence="15">
    <location>
        <begin position="1"/>
        <end position="20"/>
    </location>
</feature>
<comment type="similarity">
    <text evidence="2">Belongs to the protein kinase superfamily. CAMK Ser/Thr protein kinase family.</text>
</comment>
<dbReference type="SMART" id="SM00365">
    <property type="entry name" value="LRR_SD22"/>
    <property type="match status" value="5"/>
</dbReference>
<dbReference type="PANTHER" id="PTHR45842">
    <property type="entry name" value="SYNAPTIC ADHESION-LIKE MOLECULE SALM"/>
    <property type="match status" value="1"/>
</dbReference>
<keyword evidence="12" id="KW-0393">Immunoglobulin domain</keyword>
<keyword evidence="9 14" id="KW-0472">Membrane</keyword>
<sequence>MVGVRIWVLHIIILIDCCTAKPKDCPKVCMCLGTYVDCSSNQFETIPSNIPQWATHLNLQNNSIRKLTDVNWKHFPELKELILNKNNIAAIPKDTLLYQIQLKILELNRNKIKALHALSFKSLANLSSLKLKRNQINEISDGAFYGLMKIDKLIMDYNHIKVISKRWLYGLDTLKELSLSHNYIHQIDLDSWEFCNSLQMLDLSFNNLQTIDSESFKNLGHLLKLHLNNNNITNIKENSFVHLPKLKVLNLSYNRIFWIVEDANHVFQGLSDLIKFHLTGNKINSINKDAFEGLKNVTYLNLSNNNITSIQKDAFDHMPLLKDLIINTTSLICDCNLKWFLDYTNLKQMKVDSASCAYPEWLRGHSLANITSNLTCDELPKPRLIEEPDANIMALKGENVTLKCKAISSARGEMIFTWKKDNIEISQPDIITSSSDDNGKSTEATSYLNLVQVDNSHAGKYQCVVSNSYGSTYSQKSTISVLVFPTFTKTPKNVTVRVGEMVKWECAANGEPPPEIAWHKAGGNDFPAARERRIQVMPQDDILFIIDTKPSDMGIYSCTAHNAAGTVVANASLIIEEKPSFIRKMEDREFIAGEHVVLQCLAKGIPKPTITWYKDGQMIIRTERHFFIHEDQMIIIVDSVQSDSGVYECHLKNTLGEESGRSHIIVKPNTYDASNMLGIVIISVVCCAVLTSIVWVVIIYQTRRRMVPASTIPPSTSPQNEFHELSEKSRSTQMQMQLFPDNLSDRSSCKDSGTGDSAKRSSDDLAVHEDFVTSGAAIDAVDGVEAANNSHAPLLHYVRVAACIQPAAEAGKAGPSAV</sequence>
<keyword evidence="8 14" id="KW-1133">Transmembrane helix</keyword>
<protein>
    <recommendedName>
        <fullName evidence="16">Ig-like domain-containing protein</fullName>
    </recommendedName>
</protein>
<name>A0A9P0M230_ACAOB</name>
<evidence type="ECO:0000256" key="8">
    <source>
        <dbReference type="ARBA" id="ARBA00022989"/>
    </source>
</evidence>
<dbReference type="SMART" id="SM00408">
    <property type="entry name" value="IGc2"/>
    <property type="match status" value="3"/>
</dbReference>
<keyword evidence="6 15" id="KW-0732">Signal</keyword>
<dbReference type="SUPFAM" id="SSF48726">
    <property type="entry name" value="Immunoglobulin"/>
    <property type="match status" value="3"/>
</dbReference>
<dbReference type="EMBL" id="CAKOFQ010007654">
    <property type="protein sequence ID" value="CAH2005725.1"/>
    <property type="molecule type" value="Genomic_DNA"/>
</dbReference>
<dbReference type="GO" id="GO:0005886">
    <property type="term" value="C:plasma membrane"/>
    <property type="evidence" value="ECO:0007669"/>
    <property type="project" value="UniProtKB-SubCell"/>
</dbReference>
<feature type="compositionally biased region" description="Basic and acidic residues" evidence="13">
    <location>
        <begin position="721"/>
        <end position="730"/>
    </location>
</feature>
<feature type="transmembrane region" description="Helical" evidence="14">
    <location>
        <begin position="676"/>
        <end position="700"/>
    </location>
</feature>
<feature type="domain" description="Ig-like" evidence="16">
    <location>
        <begin position="579"/>
        <end position="667"/>
    </location>
</feature>
<accession>A0A9P0M230</accession>
<dbReference type="AlphaFoldDB" id="A0A9P0M230"/>